<dbReference type="RefSeq" id="WP_041525628.1">
    <property type="nucleotide sequence ID" value="NZ_CP054012.1"/>
</dbReference>
<organism evidence="3 4">
    <name type="scientific">Parabacteroides distasonis</name>
    <dbReference type="NCBI Taxonomy" id="823"/>
    <lineage>
        <taxon>Bacteria</taxon>
        <taxon>Pseudomonadati</taxon>
        <taxon>Bacteroidota</taxon>
        <taxon>Bacteroidia</taxon>
        <taxon>Bacteroidales</taxon>
        <taxon>Tannerellaceae</taxon>
        <taxon>Parabacteroides</taxon>
    </lineage>
</organism>
<dbReference type="GO" id="GO:0016491">
    <property type="term" value="F:oxidoreductase activity"/>
    <property type="evidence" value="ECO:0007669"/>
    <property type="project" value="UniProtKB-KW"/>
</dbReference>
<proteinExistence type="inferred from homology"/>
<evidence type="ECO:0000256" key="2">
    <source>
        <dbReference type="ARBA" id="ARBA00023002"/>
    </source>
</evidence>
<dbReference type="PANTHER" id="PTHR43477">
    <property type="entry name" value="DIHYDROANTICAPSIN 7-DEHYDROGENASE"/>
    <property type="match status" value="1"/>
</dbReference>
<dbReference type="Proteomes" id="UP000284660">
    <property type="component" value="Unassembled WGS sequence"/>
</dbReference>
<comment type="similarity">
    <text evidence="1">Belongs to the short-chain dehydrogenases/reductases (SDR) family.</text>
</comment>
<dbReference type="Pfam" id="PF13561">
    <property type="entry name" value="adh_short_C2"/>
    <property type="match status" value="1"/>
</dbReference>
<protein>
    <submittedName>
        <fullName evidence="3">SDR family oxidoreductase</fullName>
    </submittedName>
</protein>
<dbReference type="CDD" id="cd05233">
    <property type="entry name" value="SDR_c"/>
    <property type="match status" value="1"/>
</dbReference>
<dbReference type="AlphaFoldDB" id="A0A3R6ET41"/>
<dbReference type="PROSITE" id="PS00061">
    <property type="entry name" value="ADH_SHORT"/>
    <property type="match status" value="1"/>
</dbReference>
<dbReference type="InterPro" id="IPR051122">
    <property type="entry name" value="SDR_DHRS6-like"/>
</dbReference>
<evidence type="ECO:0000256" key="1">
    <source>
        <dbReference type="ARBA" id="ARBA00006484"/>
    </source>
</evidence>
<accession>A0A3R6ET41</accession>
<dbReference type="InterPro" id="IPR036291">
    <property type="entry name" value="NAD(P)-bd_dom_sf"/>
</dbReference>
<comment type="caution">
    <text evidence="3">The sequence shown here is derived from an EMBL/GenBank/DDBJ whole genome shotgun (WGS) entry which is preliminary data.</text>
</comment>
<sequence>MNRLSYNPFSLENKTFLVTGASSGIGRSIAVECSRLGASVYITARNEERLCKTLSQMEGEGHQMILSDLSEEGDIDLLVNKLPPLDGVVHCAGIQERMLCKMLKSSDIENIMAINFNAPILLQRTLLRKKKISKGASIVFIASRAAFAPTVGNALYAASKGAILSYAKVLGLELASRQIRVNSICPAMVWTDLTRKDETKTGADYNEVQKSYPLQRYGKPEDIAYLAVYLLSDTSVWMTGSAIDITGGGELTLV</sequence>
<dbReference type="PANTHER" id="PTHR43477:SF1">
    <property type="entry name" value="DIHYDROANTICAPSIN 7-DEHYDROGENASE"/>
    <property type="match status" value="1"/>
</dbReference>
<dbReference type="SUPFAM" id="SSF51735">
    <property type="entry name" value="NAD(P)-binding Rossmann-fold domains"/>
    <property type="match status" value="1"/>
</dbReference>
<evidence type="ECO:0000313" key="3">
    <source>
        <dbReference type="EMBL" id="RHD75589.1"/>
    </source>
</evidence>
<dbReference type="InterPro" id="IPR020904">
    <property type="entry name" value="Sc_DH/Rdtase_CS"/>
</dbReference>
<name>A0A3R6ET41_PARDI</name>
<dbReference type="Gene3D" id="3.40.50.720">
    <property type="entry name" value="NAD(P)-binding Rossmann-like Domain"/>
    <property type="match status" value="1"/>
</dbReference>
<dbReference type="FunFam" id="3.40.50.720:FF:000084">
    <property type="entry name" value="Short-chain dehydrogenase reductase"/>
    <property type="match status" value="1"/>
</dbReference>
<keyword evidence="2" id="KW-0560">Oxidoreductase</keyword>
<reference evidence="3 4" key="1">
    <citation type="submission" date="2018-08" db="EMBL/GenBank/DDBJ databases">
        <title>A genome reference for cultivated species of the human gut microbiota.</title>
        <authorList>
            <person name="Zou Y."/>
            <person name="Xue W."/>
            <person name="Luo G."/>
        </authorList>
    </citation>
    <scope>NUCLEOTIDE SEQUENCE [LARGE SCALE GENOMIC DNA]</scope>
    <source>
        <strain evidence="3 4">AM30-4</strain>
    </source>
</reference>
<dbReference type="EMBL" id="QSJN01000004">
    <property type="protein sequence ID" value="RHD75589.1"/>
    <property type="molecule type" value="Genomic_DNA"/>
</dbReference>
<dbReference type="PRINTS" id="PR00081">
    <property type="entry name" value="GDHRDH"/>
</dbReference>
<dbReference type="InterPro" id="IPR002347">
    <property type="entry name" value="SDR_fam"/>
</dbReference>
<evidence type="ECO:0000313" key="4">
    <source>
        <dbReference type="Proteomes" id="UP000284660"/>
    </source>
</evidence>
<gene>
    <name evidence="3" type="ORF">DW782_07905</name>
</gene>